<proteinExistence type="inferred from homology"/>
<keyword evidence="4" id="KW-0675">Receptor</keyword>
<keyword evidence="1" id="KW-0732">Signal</keyword>
<gene>
    <name evidence="4" type="ORF">JM658_09120</name>
</gene>
<dbReference type="InterPro" id="IPR023997">
    <property type="entry name" value="TonB-dep_OMP_SusC/RagA_CS"/>
</dbReference>
<dbReference type="PROSITE" id="PS52016">
    <property type="entry name" value="TONB_DEPENDENT_REC_3"/>
    <property type="match status" value="1"/>
</dbReference>
<dbReference type="InterPro" id="IPR012910">
    <property type="entry name" value="Plug_dom"/>
</dbReference>
<evidence type="ECO:0000259" key="3">
    <source>
        <dbReference type="Pfam" id="PF07715"/>
    </source>
</evidence>
<dbReference type="Gene3D" id="2.60.40.1120">
    <property type="entry name" value="Carboxypeptidase-like, regulatory domain"/>
    <property type="match status" value="1"/>
</dbReference>
<dbReference type="RefSeq" id="WP_236958950.1">
    <property type="nucleotide sequence ID" value="NZ_JAETXX010000005.1"/>
</dbReference>
<dbReference type="Pfam" id="PF13715">
    <property type="entry name" value="CarbopepD_reg_2"/>
    <property type="match status" value="1"/>
</dbReference>
<comment type="caution">
    <text evidence="4">The sequence shown here is derived from an EMBL/GenBank/DDBJ whole genome shotgun (WGS) entry which is preliminary data.</text>
</comment>
<dbReference type="NCBIfam" id="TIGR04056">
    <property type="entry name" value="OMP_RagA_SusC"/>
    <property type="match status" value="1"/>
</dbReference>
<feature type="domain" description="TonB-dependent receptor plug" evidence="3">
    <location>
        <begin position="131"/>
        <end position="234"/>
    </location>
</feature>
<comment type="subcellular location">
    <subcellularLocation>
        <location evidence="2">Cell outer membrane</location>
        <topology evidence="2">Multi-pass membrane protein</topology>
    </subcellularLocation>
</comment>
<keyword evidence="2" id="KW-0472">Membrane</keyword>
<dbReference type="NCBIfam" id="TIGR04057">
    <property type="entry name" value="SusC_RagA_signa"/>
    <property type="match status" value="1"/>
</dbReference>
<keyword evidence="2" id="KW-0812">Transmembrane</keyword>
<evidence type="ECO:0000256" key="1">
    <source>
        <dbReference type="ARBA" id="ARBA00022729"/>
    </source>
</evidence>
<dbReference type="InterPro" id="IPR037066">
    <property type="entry name" value="Plug_dom_sf"/>
</dbReference>
<dbReference type="SUPFAM" id="SSF49464">
    <property type="entry name" value="Carboxypeptidase regulatory domain-like"/>
    <property type="match status" value="1"/>
</dbReference>
<comment type="similarity">
    <text evidence="2">Belongs to the TonB-dependent receptor family.</text>
</comment>
<dbReference type="InterPro" id="IPR008969">
    <property type="entry name" value="CarboxyPept-like_regulatory"/>
</dbReference>
<sequence>MKKNVFRKSLGSKFSLPPKLTLLCFLLFSSIVTYGQNKTIRGSVYDQSNTPMPGVSILVKGTTNGVTSDFDGNFEIKVSSDQSNPILIFSYIGFETQNIPIDRGNDFKVIMVENTTALDDVVVIGYGTQKKKSLTAAVGVISNEEIETTANTSVAQKLSGKVAGVQIRQQSGQPGSFDNSINIRGFGEPIYVIDGIRRGGSKDFQQLNSEDIESISILKDASAAIYGLGAANGVILVTTKKGGKKKTSFTYSSLTGMIQPTDIPEMANAAQYTQMWNDTQLFIPGGAGVPYYSREEIEKWKAGGPGYESTDWTDLTIKNSAFTIQQNFTASGGNEKTNYFMSFGYVSEDGLLKSGDMGYNRYTFRSNITTEFANNLTGSLLLSGRWDRNWEPGTNFFNIFKGSRVTLPIERPYANYNPEYHAPVSSGSNPVAFMKQDLTGYSESKNRTFTSTFSLEYEAPFLKGLTLKGVGAYDMLNEQGKSVYPTYNLYTYDEENDAYNPQKQEDGTASISNRNKNGDGLSFQGYVNYKNLFDDKHDVEAQFIVEKNSWLERFSNIKRYYANFYTKDQLRFADAQNQESDGLEVETADFSYIGNINYGFKGKYLIQLAGRYMGSYRYAPDSRWGFYPSASVGWRVSEESFIKNNISWISNLKFRVSYGIAGMPSGGPFQYVPGYSIGSGGSYEFTNGELTEGISTPPPPNSNLSWMEATTTNLGVDIDLFKNRFNFTFDMYQRLLEGIPARPSVALPNTYGGVLPEENLNSEITQGVEFTLAYRNTIGQDFNYGISTNFSYARTKRDYVEGEAFTNSMDRWRNQRGDRWNDIAWGYDYIGQFQNEQELVIAPLQNGDRSNVLRELPGDFQYADVNNDGIVDGQDEQPLFYSGRPKMFFGLNLNASYKGFFFNALFQGAAQYTVRFREVYAEMFAFRGNTPAYFYDRWRKADPYDINSEWIPGTWPANRTIGDVGAMYKESSVWRRDASYVRLKSVEFGYDLKSDVLSDALGITNVRIYLNGFNLYTWADDFVKPFDPEKIEGSYSAGFTYPVTRTFNLGMNVNF</sequence>
<accession>A0ABS9J3H2</accession>
<dbReference type="Gene3D" id="2.170.130.10">
    <property type="entry name" value="TonB-dependent receptor, plug domain"/>
    <property type="match status" value="1"/>
</dbReference>
<organism evidence="4 5">
    <name type="scientific">Joostella atrarenae</name>
    <dbReference type="NCBI Taxonomy" id="679257"/>
    <lineage>
        <taxon>Bacteria</taxon>
        <taxon>Pseudomonadati</taxon>
        <taxon>Bacteroidota</taxon>
        <taxon>Flavobacteriia</taxon>
        <taxon>Flavobacteriales</taxon>
        <taxon>Flavobacteriaceae</taxon>
        <taxon>Joostella</taxon>
    </lineage>
</organism>
<dbReference type="PANTHER" id="PTHR30069">
    <property type="entry name" value="TONB-DEPENDENT OUTER MEMBRANE RECEPTOR"/>
    <property type="match status" value="1"/>
</dbReference>
<dbReference type="EMBL" id="JAETXX010000005">
    <property type="protein sequence ID" value="MCF8714984.1"/>
    <property type="molecule type" value="Genomic_DNA"/>
</dbReference>
<dbReference type="SUPFAM" id="SSF56935">
    <property type="entry name" value="Porins"/>
    <property type="match status" value="1"/>
</dbReference>
<dbReference type="InterPro" id="IPR039426">
    <property type="entry name" value="TonB-dep_rcpt-like"/>
</dbReference>
<keyword evidence="5" id="KW-1185">Reference proteome</keyword>
<keyword evidence="2" id="KW-1134">Transmembrane beta strand</keyword>
<keyword evidence="2" id="KW-0813">Transport</keyword>
<dbReference type="PANTHER" id="PTHR30069:SF29">
    <property type="entry name" value="HEMOGLOBIN AND HEMOGLOBIN-HAPTOGLOBIN-BINDING PROTEIN 1-RELATED"/>
    <property type="match status" value="1"/>
</dbReference>
<reference evidence="4 5" key="1">
    <citation type="submission" date="2021-01" db="EMBL/GenBank/DDBJ databases">
        <title>Genome sequencing of Joostella atrarenae M1-2 (= KCTC 23194).</title>
        <authorList>
            <person name="Zakaria M.R."/>
            <person name="Lam M.Q."/>
            <person name="Chong C.S."/>
        </authorList>
    </citation>
    <scope>NUCLEOTIDE SEQUENCE [LARGE SCALE GENOMIC DNA]</scope>
    <source>
        <strain evidence="4 5">M1-2</strain>
    </source>
</reference>
<keyword evidence="2" id="KW-0998">Cell outer membrane</keyword>
<protein>
    <submittedName>
        <fullName evidence="4">TonB-dependent receptor</fullName>
    </submittedName>
</protein>
<name>A0ABS9J3H2_9FLAO</name>
<dbReference type="Pfam" id="PF07715">
    <property type="entry name" value="Plug"/>
    <property type="match status" value="1"/>
</dbReference>
<evidence type="ECO:0000256" key="2">
    <source>
        <dbReference type="PROSITE-ProRule" id="PRU01360"/>
    </source>
</evidence>
<dbReference type="InterPro" id="IPR023996">
    <property type="entry name" value="TonB-dep_OMP_SusC/RagA"/>
</dbReference>
<evidence type="ECO:0000313" key="4">
    <source>
        <dbReference type="EMBL" id="MCF8714984.1"/>
    </source>
</evidence>
<dbReference type="Proteomes" id="UP000829517">
    <property type="component" value="Unassembled WGS sequence"/>
</dbReference>
<evidence type="ECO:0000313" key="5">
    <source>
        <dbReference type="Proteomes" id="UP000829517"/>
    </source>
</evidence>